<feature type="signal peptide" evidence="1">
    <location>
        <begin position="1"/>
        <end position="23"/>
    </location>
</feature>
<sequence precursor="true">MKRFVRDVAAAMLLFGAMGFAQAFVVVAPDQPVAEKSQLELSQEWWRWALGAPNSGNPLLDEDGVFAQVGNNGPVFFVAGSIFGEPTVRTFAVPAGRPIFFPVINNLFIETPPPECAGSVACALARVSPFIDDATALTATLDGLNLLAAGASGFRQTSSAFFSVALPDDNLFGAPKGSYDAVSDGYWVAVEGLSAGPHTLIFGATSGGFLVDVTANLRVPEPGTLGLVLLGALAATGRRLRFGIGATA</sequence>
<reference evidence="2" key="2">
    <citation type="submission" date="2009-09" db="EMBL/GenBank/DDBJ databases">
        <title>Complete sequence of chromosome of Candidatus Accumulibacter phosphatis clade IIA str. UW-1.</title>
        <authorList>
            <consortium name="US DOE Joint Genome Institute"/>
            <person name="Martin H.G."/>
            <person name="Ivanova N."/>
            <person name="Kunin V."/>
            <person name="Warnecke F."/>
            <person name="Barry K."/>
            <person name="He S."/>
            <person name="Salamov A."/>
            <person name="Szeto E."/>
            <person name="Dalin E."/>
            <person name="Pangilinan J.L."/>
            <person name="Lapidus A."/>
            <person name="Lowry S."/>
            <person name="Kyrpides N.C."/>
            <person name="McMahon K.D."/>
            <person name="Hugenholtz P."/>
        </authorList>
    </citation>
    <scope>NUCLEOTIDE SEQUENCE [LARGE SCALE GENOMIC DNA]</scope>
    <source>
        <strain evidence="2">UW-1</strain>
    </source>
</reference>
<evidence type="ECO:0000256" key="1">
    <source>
        <dbReference type="SAM" id="SignalP"/>
    </source>
</evidence>
<dbReference type="KEGG" id="app:CAP2UW1_1760"/>
<dbReference type="AlphaFoldDB" id="C7RUL3"/>
<feature type="chain" id="PRO_5002983832" description="PEP-CTERM protein-sorting domain-containing protein" evidence="1">
    <location>
        <begin position="24"/>
        <end position="248"/>
    </location>
</feature>
<accession>C7RUL3</accession>
<evidence type="ECO:0008006" key="3">
    <source>
        <dbReference type="Google" id="ProtNLM"/>
    </source>
</evidence>
<proteinExistence type="predicted"/>
<gene>
    <name evidence="2" type="ordered locus">CAP2UW1_1760</name>
</gene>
<dbReference type="NCBIfam" id="TIGR02595">
    <property type="entry name" value="PEP_CTERM"/>
    <property type="match status" value="1"/>
</dbReference>
<dbReference type="EMBL" id="CP001715">
    <property type="protein sequence ID" value="ACV35065.1"/>
    <property type="molecule type" value="Genomic_DNA"/>
</dbReference>
<dbReference type="InterPro" id="IPR013424">
    <property type="entry name" value="Ice-binding_C"/>
</dbReference>
<keyword evidence="1" id="KW-0732">Signal</keyword>
<reference evidence="2" key="1">
    <citation type="submission" date="2009-08" db="EMBL/GenBank/DDBJ databases">
        <authorList>
            <consortium name="US DOE Joint Genome Institute"/>
            <person name="Lucas S."/>
            <person name="Copeland A."/>
            <person name="Lapidus A."/>
            <person name="Glavina del Rio T."/>
            <person name="Dalin E."/>
            <person name="Tice H."/>
            <person name="Bruce D."/>
            <person name="Barry K."/>
            <person name="Pitluck S."/>
            <person name="Lowry S."/>
            <person name="Larimer F."/>
            <person name="Land M."/>
            <person name="Hauser L."/>
            <person name="Kyrpides N."/>
            <person name="Ivanova N."/>
            <person name="McMahon K.D."/>
            <person name="Hugenholtz P."/>
        </authorList>
    </citation>
    <scope>NUCLEOTIDE SEQUENCE</scope>
    <source>
        <strain evidence="2">UW-1</strain>
    </source>
</reference>
<organism evidence="2">
    <name type="scientific">Accumulibacter regalis</name>
    <dbReference type="NCBI Taxonomy" id="522306"/>
    <lineage>
        <taxon>Bacteria</taxon>
        <taxon>Pseudomonadati</taxon>
        <taxon>Pseudomonadota</taxon>
        <taxon>Betaproteobacteria</taxon>
        <taxon>Candidatus Accumulibacter</taxon>
    </lineage>
</organism>
<evidence type="ECO:0000313" key="2">
    <source>
        <dbReference type="EMBL" id="ACV35065.1"/>
    </source>
</evidence>
<dbReference type="eggNOG" id="ENOG5032YH8">
    <property type="taxonomic scope" value="Bacteria"/>
</dbReference>
<dbReference type="HOGENOM" id="CLU_076587_0_0_4"/>
<protein>
    <recommendedName>
        <fullName evidence="3">PEP-CTERM protein-sorting domain-containing protein</fullName>
    </recommendedName>
</protein>
<dbReference type="OrthoDB" id="5511088at2"/>
<name>C7RUL3_ACCRE</name>